<keyword evidence="1" id="KW-0472">Membrane</keyword>
<gene>
    <name evidence="2" type="ORF">LY89DRAFT_60418</name>
</gene>
<protein>
    <submittedName>
        <fullName evidence="2">Uncharacterized protein</fullName>
    </submittedName>
</protein>
<evidence type="ECO:0000256" key="1">
    <source>
        <dbReference type="SAM" id="Phobius"/>
    </source>
</evidence>
<sequence length="72" mass="8339">MCVGYLRGVFCAAFPGILSILFLAATAIFFITVRITIKTEYQIHFKSIHLSTFYFPIEAYQLLVRMKFSHSR</sequence>
<dbReference type="EMBL" id="KQ947414">
    <property type="protein sequence ID" value="KUJ17729.1"/>
    <property type="molecule type" value="Genomic_DNA"/>
</dbReference>
<dbReference type="InParanoid" id="A0A194XC40"/>
<keyword evidence="1" id="KW-0812">Transmembrane</keyword>
<organism evidence="2 3">
    <name type="scientific">Mollisia scopiformis</name>
    <name type="common">Conifer needle endophyte fungus</name>
    <name type="synonym">Phialocephala scopiformis</name>
    <dbReference type="NCBI Taxonomy" id="149040"/>
    <lineage>
        <taxon>Eukaryota</taxon>
        <taxon>Fungi</taxon>
        <taxon>Dikarya</taxon>
        <taxon>Ascomycota</taxon>
        <taxon>Pezizomycotina</taxon>
        <taxon>Leotiomycetes</taxon>
        <taxon>Helotiales</taxon>
        <taxon>Mollisiaceae</taxon>
        <taxon>Mollisia</taxon>
    </lineage>
</organism>
<dbReference type="Proteomes" id="UP000070700">
    <property type="component" value="Unassembled WGS sequence"/>
</dbReference>
<keyword evidence="1" id="KW-1133">Transmembrane helix</keyword>
<keyword evidence="3" id="KW-1185">Reference proteome</keyword>
<dbReference type="GeneID" id="28820072"/>
<dbReference type="AlphaFoldDB" id="A0A194XC40"/>
<evidence type="ECO:0000313" key="3">
    <source>
        <dbReference type="Proteomes" id="UP000070700"/>
    </source>
</evidence>
<reference evidence="2 3" key="1">
    <citation type="submission" date="2015-10" db="EMBL/GenBank/DDBJ databases">
        <title>Full genome of DAOMC 229536 Phialocephala scopiformis, a fungal endophyte of spruce producing the potent anti-insectan compound rugulosin.</title>
        <authorList>
            <consortium name="DOE Joint Genome Institute"/>
            <person name="Walker A.K."/>
            <person name="Frasz S.L."/>
            <person name="Seifert K.A."/>
            <person name="Miller J.D."/>
            <person name="Mondo S.J."/>
            <person name="Labutti K."/>
            <person name="Lipzen A."/>
            <person name="Dockter R."/>
            <person name="Kennedy M."/>
            <person name="Grigoriev I.V."/>
            <person name="Spatafora J.W."/>
        </authorList>
    </citation>
    <scope>NUCLEOTIDE SEQUENCE [LARGE SCALE GENOMIC DNA]</scope>
    <source>
        <strain evidence="2 3">CBS 120377</strain>
    </source>
</reference>
<evidence type="ECO:0000313" key="2">
    <source>
        <dbReference type="EMBL" id="KUJ17729.1"/>
    </source>
</evidence>
<dbReference type="RefSeq" id="XP_018072084.1">
    <property type="nucleotide sequence ID" value="XM_018210346.1"/>
</dbReference>
<feature type="transmembrane region" description="Helical" evidence="1">
    <location>
        <begin position="12"/>
        <end position="37"/>
    </location>
</feature>
<name>A0A194XC40_MOLSC</name>
<dbReference type="KEGG" id="psco:LY89DRAFT_60418"/>
<accession>A0A194XC40</accession>
<proteinExistence type="predicted"/>